<dbReference type="Proteomes" id="UP001283361">
    <property type="component" value="Unassembled WGS sequence"/>
</dbReference>
<keyword evidence="2" id="KW-1185">Reference proteome</keyword>
<comment type="caution">
    <text evidence="1">The sequence shown here is derived from an EMBL/GenBank/DDBJ whole genome shotgun (WGS) entry which is preliminary data.</text>
</comment>
<evidence type="ECO:0000313" key="1">
    <source>
        <dbReference type="EMBL" id="KAK3786223.1"/>
    </source>
</evidence>
<evidence type="ECO:0000313" key="2">
    <source>
        <dbReference type="Proteomes" id="UP001283361"/>
    </source>
</evidence>
<accession>A0AAE1DYG2</accession>
<organism evidence="1 2">
    <name type="scientific">Elysia crispata</name>
    <name type="common">lettuce slug</name>
    <dbReference type="NCBI Taxonomy" id="231223"/>
    <lineage>
        <taxon>Eukaryota</taxon>
        <taxon>Metazoa</taxon>
        <taxon>Spiralia</taxon>
        <taxon>Lophotrochozoa</taxon>
        <taxon>Mollusca</taxon>
        <taxon>Gastropoda</taxon>
        <taxon>Heterobranchia</taxon>
        <taxon>Euthyneura</taxon>
        <taxon>Panpulmonata</taxon>
        <taxon>Sacoglossa</taxon>
        <taxon>Placobranchoidea</taxon>
        <taxon>Plakobranchidae</taxon>
        <taxon>Elysia</taxon>
    </lineage>
</organism>
<name>A0AAE1DYG2_9GAST</name>
<protein>
    <submittedName>
        <fullName evidence="1">Uncharacterized protein</fullName>
    </submittedName>
</protein>
<gene>
    <name evidence="1" type="ORF">RRG08_064482</name>
</gene>
<proteinExistence type="predicted"/>
<dbReference type="EMBL" id="JAWDGP010001994">
    <property type="protein sequence ID" value="KAK3786223.1"/>
    <property type="molecule type" value="Genomic_DNA"/>
</dbReference>
<dbReference type="AlphaFoldDB" id="A0AAE1DYG2"/>
<sequence>MRLWRRQPEGDFDLINGRTDHATVNTWLKVRPVFPDHYSFYSLQPGCHEPCRTDESVLPGNLLILSGVIDQGSDSNPALIFLTV</sequence>
<reference evidence="1" key="1">
    <citation type="journal article" date="2023" name="G3 (Bethesda)">
        <title>A reference genome for the long-term kleptoplast-retaining sea slug Elysia crispata morphotype clarki.</title>
        <authorList>
            <person name="Eastman K.E."/>
            <person name="Pendleton A.L."/>
            <person name="Shaikh M.A."/>
            <person name="Suttiyut T."/>
            <person name="Ogas R."/>
            <person name="Tomko P."/>
            <person name="Gavelis G."/>
            <person name="Widhalm J.R."/>
            <person name="Wisecaver J.H."/>
        </authorList>
    </citation>
    <scope>NUCLEOTIDE SEQUENCE</scope>
    <source>
        <strain evidence="1">ECLA1</strain>
    </source>
</reference>